<gene>
    <name evidence="2" type="ORF">SDC9_63725</name>
</gene>
<protein>
    <recommendedName>
        <fullName evidence="1">SLH domain-containing protein</fullName>
    </recommendedName>
</protein>
<sequence length="649" mass="69914">MKKYALTALTVAFCTAASTVGYGANLTDINNIPWAKSYINSVYESGIMVGDINSKGQSIFRGYDNMTYSEAAQLIYSIVVKSNFAGDINDTGINKYTMEMNGAGIASWANKAVAFCMEKGILTSYDLIKFKTNGSDNKITREDMAVFFGKALALSYAPSSGTSLSFSDTSGISAAAKPYIELLNKNGIVSGDNNNNFNPKASINRAEVAVMASKTFEVMKKGVVTNTESGYSQTTGVVASISESSGTWLLRILTANGTEGFVLDASTPVYLNATSNVGPSGIGLGDTVQVTHVNADISKIVITKDVVVDPNATNSQYGTTSIDKGELISAGDYKLGILDKSSRKVYYVVATDAEITLNGKKATMRQLSDLVSSKSTATATLTISSTSQEAIKVVVTETEKSSDSEGKITSINKKSITIKAGSKSYTYDLASSVSYYLNDKLCNQLDFTDKYDEIDDDNGYITAKLTFNSDDEVTKVKGETNDYDDEDKTYKGTISSFDGDSIKVSGSTKSYDLDSDVKIKIIIGSDDITDADDLEDILDDSSVSVYAEITVENGEVTEIEGYLSEFDGTISSMTVTSESKCLGKMWIQMEHADYQIDVEFDEDTSIVIDGTDYDDIDISSLKKYVNSNEDNINVTVELDDDGLATSIKD</sequence>
<organism evidence="2">
    <name type="scientific">bioreactor metagenome</name>
    <dbReference type="NCBI Taxonomy" id="1076179"/>
    <lineage>
        <taxon>unclassified sequences</taxon>
        <taxon>metagenomes</taxon>
        <taxon>ecological metagenomes</taxon>
    </lineage>
</organism>
<feature type="domain" description="SLH" evidence="1">
    <location>
        <begin position="163"/>
        <end position="226"/>
    </location>
</feature>
<accession>A0A644XMW9</accession>
<dbReference type="PROSITE" id="PS51272">
    <property type="entry name" value="SLH"/>
    <property type="match status" value="3"/>
</dbReference>
<feature type="domain" description="SLH" evidence="1">
    <location>
        <begin position="96"/>
        <end position="162"/>
    </location>
</feature>
<evidence type="ECO:0000313" key="2">
    <source>
        <dbReference type="EMBL" id="MPM17337.1"/>
    </source>
</evidence>
<dbReference type="AlphaFoldDB" id="A0A644XMW9"/>
<evidence type="ECO:0000259" key="1">
    <source>
        <dbReference type="PROSITE" id="PS51272"/>
    </source>
</evidence>
<feature type="domain" description="SLH" evidence="1">
    <location>
        <begin position="22"/>
        <end position="89"/>
    </location>
</feature>
<proteinExistence type="predicted"/>
<comment type="caution">
    <text evidence="2">The sequence shown here is derived from an EMBL/GenBank/DDBJ whole genome shotgun (WGS) entry which is preliminary data.</text>
</comment>
<reference evidence="2" key="1">
    <citation type="submission" date="2019-08" db="EMBL/GenBank/DDBJ databases">
        <authorList>
            <person name="Kucharzyk K."/>
            <person name="Murdoch R.W."/>
            <person name="Higgins S."/>
            <person name="Loffler F."/>
        </authorList>
    </citation>
    <scope>NUCLEOTIDE SEQUENCE</scope>
</reference>
<dbReference type="EMBL" id="VSSQ01002777">
    <property type="protein sequence ID" value="MPM17337.1"/>
    <property type="molecule type" value="Genomic_DNA"/>
</dbReference>
<name>A0A644XMW9_9ZZZZ</name>
<dbReference type="Pfam" id="PF00395">
    <property type="entry name" value="SLH"/>
    <property type="match status" value="2"/>
</dbReference>
<dbReference type="InterPro" id="IPR001119">
    <property type="entry name" value="SLH_dom"/>
</dbReference>